<protein>
    <recommendedName>
        <fullName evidence="4">Fimbrial-type adhesion domain-containing protein</fullName>
    </recommendedName>
</protein>
<dbReference type="InterPro" id="IPR050263">
    <property type="entry name" value="Bact_Fimbrial_Adh_Pro"/>
</dbReference>
<name>A0A6S7AJB7_9BURK</name>
<dbReference type="GO" id="GO:0009289">
    <property type="term" value="C:pilus"/>
    <property type="evidence" value="ECO:0007669"/>
    <property type="project" value="UniProtKB-SubCell"/>
</dbReference>
<comment type="subcellular location">
    <subcellularLocation>
        <location evidence="1">Fimbrium</location>
    </subcellularLocation>
</comment>
<keyword evidence="3" id="KW-0281">Fimbrium</keyword>
<dbReference type="Gene3D" id="2.60.40.1090">
    <property type="entry name" value="Fimbrial-type adhesion domain"/>
    <property type="match status" value="1"/>
</dbReference>
<dbReference type="RefSeq" id="WP_175171204.1">
    <property type="nucleotide sequence ID" value="NZ_CADIJQ010000009.1"/>
</dbReference>
<evidence type="ECO:0000313" key="6">
    <source>
        <dbReference type="Proteomes" id="UP000494269"/>
    </source>
</evidence>
<dbReference type="AlphaFoldDB" id="A0A6S7AJB7"/>
<comment type="similarity">
    <text evidence="2">Belongs to the fimbrial protein family.</text>
</comment>
<dbReference type="GO" id="GO:0043709">
    <property type="term" value="P:cell adhesion involved in single-species biofilm formation"/>
    <property type="evidence" value="ECO:0007669"/>
    <property type="project" value="TreeGrafter"/>
</dbReference>
<dbReference type="PANTHER" id="PTHR33420">
    <property type="entry name" value="FIMBRIAL SUBUNIT ELFA-RELATED"/>
    <property type="match status" value="1"/>
</dbReference>
<proteinExistence type="inferred from homology"/>
<dbReference type="EMBL" id="CADIJQ010000009">
    <property type="protein sequence ID" value="CAB3732156.1"/>
    <property type="molecule type" value="Genomic_DNA"/>
</dbReference>
<dbReference type="InterPro" id="IPR036937">
    <property type="entry name" value="Adhesion_dom_fimbrial_sf"/>
</dbReference>
<sequence>MASRGVLRRLGAGGLAGVLLAVAAPMAWGQSTQKGLIAGNCTWSNKLGSRWNPLRPQLSSAAQVSDVLSERSAIVTTDFTYEDYGDPSEEYELIVAAIWEPRLAVDQNGWAKTNVPGISMAILANGQAVLPGNLPVVVAKHALAVNDGKPKPKHDSVHTALIQQLVLASPLDQLPSNGPQSVTGVALGAGFALYAMSFPKGNPYQLGQTIPRFPSYPAGPQVCVSTKLGPLLGSGIMGLGAGGSEVVFSNACEVGLTQTKTVELGSYSLRDFPSQGATSEERPFDITLGKCSALARPKISFTAKHGASADKTVLKLDPKVDDRGLPPAKGVGIVMINAATNKRIEFGKFYDMARAGADSASIFLRASYLRTAAHPAQMAGGHANGTAEFTIEFP</sequence>
<feature type="domain" description="Fimbrial-type adhesion" evidence="4">
    <location>
        <begin position="246"/>
        <end position="393"/>
    </location>
</feature>
<evidence type="ECO:0000256" key="2">
    <source>
        <dbReference type="ARBA" id="ARBA00006671"/>
    </source>
</evidence>
<reference evidence="5 6" key="1">
    <citation type="submission" date="2020-04" db="EMBL/GenBank/DDBJ databases">
        <authorList>
            <person name="De Canck E."/>
        </authorList>
    </citation>
    <scope>NUCLEOTIDE SEQUENCE [LARGE SCALE GENOMIC DNA]</scope>
    <source>
        <strain evidence="5 6">LMG 3441</strain>
    </source>
</reference>
<keyword evidence="6" id="KW-1185">Reference proteome</keyword>
<evidence type="ECO:0000259" key="4">
    <source>
        <dbReference type="Pfam" id="PF00419"/>
    </source>
</evidence>
<organism evidence="5 6">
    <name type="scientific">Achromobacter kerstersii</name>
    <dbReference type="NCBI Taxonomy" id="1353890"/>
    <lineage>
        <taxon>Bacteria</taxon>
        <taxon>Pseudomonadati</taxon>
        <taxon>Pseudomonadota</taxon>
        <taxon>Betaproteobacteria</taxon>
        <taxon>Burkholderiales</taxon>
        <taxon>Alcaligenaceae</taxon>
        <taxon>Achromobacter</taxon>
    </lineage>
</organism>
<dbReference type="Pfam" id="PF00419">
    <property type="entry name" value="Fimbrial"/>
    <property type="match status" value="1"/>
</dbReference>
<dbReference type="PANTHER" id="PTHR33420:SF14">
    <property type="entry name" value="TYPE 1 FIMBRIN D-MANNOSE SPECIFIC ADHESIN"/>
    <property type="match status" value="1"/>
</dbReference>
<dbReference type="InterPro" id="IPR000259">
    <property type="entry name" value="Adhesion_dom_fimbrial"/>
</dbReference>
<gene>
    <name evidence="5" type="ORF">LMG3441_04779</name>
</gene>
<evidence type="ECO:0000256" key="3">
    <source>
        <dbReference type="ARBA" id="ARBA00023263"/>
    </source>
</evidence>
<evidence type="ECO:0000256" key="1">
    <source>
        <dbReference type="ARBA" id="ARBA00004561"/>
    </source>
</evidence>
<accession>A0A6S7AJB7</accession>
<dbReference type="SUPFAM" id="SSF49401">
    <property type="entry name" value="Bacterial adhesins"/>
    <property type="match status" value="1"/>
</dbReference>
<evidence type="ECO:0000313" key="5">
    <source>
        <dbReference type="EMBL" id="CAB3732156.1"/>
    </source>
</evidence>
<dbReference type="InterPro" id="IPR008966">
    <property type="entry name" value="Adhesion_dom_sf"/>
</dbReference>
<dbReference type="Proteomes" id="UP000494269">
    <property type="component" value="Unassembled WGS sequence"/>
</dbReference>